<dbReference type="InterPro" id="IPR003660">
    <property type="entry name" value="HAMP_dom"/>
</dbReference>
<dbReference type="PROSITE" id="PS50111">
    <property type="entry name" value="CHEMOTAXIS_TRANSDUC_2"/>
    <property type="match status" value="1"/>
</dbReference>
<evidence type="ECO:0000256" key="3">
    <source>
        <dbReference type="ARBA" id="ARBA00029447"/>
    </source>
</evidence>
<dbReference type="SMART" id="SM00283">
    <property type="entry name" value="MA"/>
    <property type="match status" value="1"/>
</dbReference>
<dbReference type="CDD" id="cd06225">
    <property type="entry name" value="HAMP"/>
    <property type="match status" value="1"/>
</dbReference>
<feature type="transmembrane region" description="Helical" evidence="5">
    <location>
        <begin position="360"/>
        <end position="381"/>
    </location>
</feature>
<dbReference type="EMBL" id="BAABFC010000016">
    <property type="protein sequence ID" value="GAA4501398.1"/>
    <property type="molecule type" value="Genomic_DNA"/>
</dbReference>
<feature type="transmembrane region" description="Helical" evidence="5">
    <location>
        <begin position="12"/>
        <end position="33"/>
    </location>
</feature>
<evidence type="ECO:0000313" key="9">
    <source>
        <dbReference type="Proteomes" id="UP001501321"/>
    </source>
</evidence>
<dbReference type="Pfam" id="PF22673">
    <property type="entry name" value="MCP-like_PDC_1"/>
    <property type="match status" value="1"/>
</dbReference>
<dbReference type="Gene3D" id="1.10.287.950">
    <property type="entry name" value="Methyl-accepting chemotaxis protein"/>
    <property type="match status" value="1"/>
</dbReference>
<comment type="caution">
    <text evidence="8">The sequence shown here is derived from an EMBL/GenBank/DDBJ whole genome shotgun (WGS) entry which is preliminary data.</text>
</comment>
<keyword evidence="5" id="KW-0472">Membrane</keyword>
<evidence type="ECO:0000313" key="8">
    <source>
        <dbReference type="EMBL" id="GAA4501398.1"/>
    </source>
</evidence>
<dbReference type="Gene3D" id="3.30.450.20">
    <property type="entry name" value="PAS domain"/>
    <property type="match status" value="1"/>
</dbReference>
<gene>
    <name evidence="8" type="ORF">GCM10023095_24520</name>
</gene>
<evidence type="ECO:0000259" key="6">
    <source>
        <dbReference type="PROSITE" id="PS50111"/>
    </source>
</evidence>
<evidence type="ECO:0000256" key="2">
    <source>
        <dbReference type="ARBA" id="ARBA00023224"/>
    </source>
</evidence>
<dbReference type="InterPro" id="IPR004089">
    <property type="entry name" value="MCPsignal_dom"/>
</dbReference>
<accession>A0ABP8QD20</accession>
<evidence type="ECO:0000256" key="1">
    <source>
        <dbReference type="ARBA" id="ARBA00004370"/>
    </source>
</evidence>
<dbReference type="PROSITE" id="PS50885">
    <property type="entry name" value="HAMP"/>
    <property type="match status" value="1"/>
</dbReference>
<keyword evidence="5" id="KW-0812">Transmembrane</keyword>
<keyword evidence="5" id="KW-1133">Transmembrane helix</keyword>
<dbReference type="Pfam" id="PF00672">
    <property type="entry name" value="HAMP"/>
    <property type="match status" value="1"/>
</dbReference>
<dbReference type="SMART" id="SM00304">
    <property type="entry name" value="HAMP"/>
    <property type="match status" value="1"/>
</dbReference>
<dbReference type="PANTHER" id="PTHR32089:SF117">
    <property type="entry name" value="METHYL ACCEPTING SENSORY TRANSDUCER WITH CACHE_1 SMALL MOLECULE BINDING DOMAIN"/>
    <property type="match status" value="1"/>
</dbReference>
<dbReference type="PANTHER" id="PTHR32089">
    <property type="entry name" value="METHYL-ACCEPTING CHEMOTAXIS PROTEIN MCPB"/>
    <property type="match status" value="1"/>
</dbReference>
<reference evidence="9" key="1">
    <citation type="journal article" date="2019" name="Int. J. Syst. Evol. Microbiol.">
        <title>The Global Catalogue of Microorganisms (GCM) 10K type strain sequencing project: providing services to taxonomists for standard genome sequencing and annotation.</title>
        <authorList>
            <consortium name="The Broad Institute Genomics Platform"/>
            <consortium name="The Broad Institute Genome Sequencing Center for Infectious Disease"/>
            <person name="Wu L."/>
            <person name="Ma J."/>
        </authorList>
    </citation>
    <scope>NUCLEOTIDE SEQUENCE [LARGE SCALE GENOMIC DNA]</scope>
    <source>
        <strain evidence="9">JCM 32226</strain>
    </source>
</reference>
<comment type="similarity">
    <text evidence="3">Belongs to the methyl-accepting chemotaxis (MCP) protein family.</text>
</comment>
<protein>
    <submittedName>
        <fullName evidence="8">Methyl-accepting chemotaxis protein</fullName>
    </submittedName>
</protein>
<feature type="domain" description="HAMP" evidence="7">
    <location>
        <begin position="379"/>
        <end position="433"/>
    </location>
</feature>
<organism evidence="8 9">
    <name type="scientific">Pseudaeromonas paramecii</name>
    <dbReference type="NCBI Taxonomy" id="2138166"/>
    <lineage>
        <taxon>Bacteria</taxon>
        <taxon>Pseudomonadati</taxon>
        <taxon>Pseudomonadota</taxon>
        <taxon>Gammaproteobacteria</taxon>
        <taxon>Aeromonadales</taxon>
        <taxon>Aeromonadaceae</taxon>
        <taxon>Pseudaeromonas</taxon>
    </lineage>
</organism>
<dbReference type="RefSeq" id="WP_345013502.1">
    <property type="nucleotide sequence ID" value="NZ_BAABFC010000016.1"/>
</dbReference>
<keyword evidence="2 4" id="KW-0807">Transducer</keyword>
<name>A0ABP8QD20_9GAMM</name>
<sequence>MKELSLKNKLLLFVTIILLLSSLVTTLFLWFGLQNANQAIVHKTKVSLTTEISQRLAGQAGQYGEQIATFMNQAYRIPLTVAGMLNEGINRPEQAPARSQVEQLLRGIIDNEPNISSIYAQFEPGGYTDKDSDWQQGTSHSVQGKGTLELYFTRDDQGNITQQAVDEAASNAKYDTSLNEFGIRNGEWYLCGKEQGKPCLMEPYVFEISPGQQQLMTSLTVPLKHNGQFVGITGVDLNLPLFQQQTLSLAKALYAGQADVLLLSSKQLIVGSNRHADLLGRPLSQLPEDERTRWHSLLENTGGALQTAAQLMVRYPIQIPVAEQTWTLLISVPKSVALQPADNIAMELDELVKGVGIKQIALGGLITLLALMMLIMLLSTIAKPLRQITSHVAALSNAEGDLTQRVVVHTHAELIDLSRSINRFINKLREMVDELKSVEHQVSGEAEQIGDIANQINKSVAVQYREIDSVVTAMQQMSTTAMDVARYAALSASEAEQATTRTHLAQNVLEQTKQAIGWLATDMTTANQAISKVSTSSDNISRILDVIRAISDQTNLLALNAAIEAARAGEMGRGFAVVADEVRALASKTRSSTDEIGQLISTLQAEVGNTSQIINNGVTRADETVQLANTAYDSLLEVVEQIQSMNDHITQVATAAEEQSSVSEEINRNLTQIGDAAVALTGLATRADQGSARLQQQVGSLEQHLGKLRT</sequence>
<comment type="subcellular location">
    <subcellularLocation>
        <location evidence="1">Membrane</location>
    </subcellularLocation>
</comment>
<dbReference type="Proteomes" id="UP001501321">
    <property type="component" value="Unassembled WGS sequence"/>
</dbReference>
<dbReference type="SUPFAM" id="SSF58104">
    <property type="entry name" value="Methyl-accepting chemotaxis protein (MCP) signaling domain"/>
    <property type="match status" value="1"/>
</dbReference>
<keyword evidence="9" id="KW-1185">Reference proteome</keyword>
<dbReference type="CDD" id="cd11386">
    <property type="entry name" value="MCP_signal"/>
    <property type="match status" value="1"/>
</dbReference>
<dbReference type="Pfam" id="PF00015">
    <property type="entry name" value="MCPsignal"/>
    <property type="match status" value="1"/>
</dbReference>
<feature type="domain" description="Methyl-accepting transducer" evidence="6">
    <location>
        <begin position="438"/>
        <end position="674"/>
    </location>
</feature>
<evidence type="ECO:0000259" key="7">
    <source>
        <dbReference type="PROSITE" id="PS50885"/>
    </source>
</evidence>
<evidence type="ECO:0000256" key="4">
    <source>
        <dbReference type="PROSITE-ProRule" id="PRU00284"/>
    </source>
</evidence>
<proteinExistence type="inferred from homology"/>
<dbReference type="CDD" id="cd12913">
    <property type="entry name" value="PDC1_MCP_like"/>
    <property type="match status" value="1"/>
</dbReference>
<evidence type="ECO:0000256" key="5">
    <source>
        <dbReference type="SAM" id="Phobius"/>
    </source>
</evidence>